<dbReference type="RefSeq" id="XP_022752314.1">
    <property type="nucleotide sequence ID" value="XM_022896579.1"/>
</dbReference>
<proteinExistence type="predicted"/>
<dbReference type="AlphaFoldDB" id="A0A6P5ZHV2"/>
<evidence type="ECO:0000256" key="1">
    <source>
        <dbReference type="SAM" id="Phobius"/>
    </source>
</evidence>
<evidence type="ECO:0000313" key="3">
    <source>
        <dbReference type="RefSeq" id="XP_022752314.1"/>
    </source>
</evidence>
<feature type="transmembrane region" description="Helical" evidence="1">
    <location>
        <begin position="20"/>
        <end position="39"/>
    </location>
</feature>
<gene>
    <name evidence="3" type="primary">LOC111301076</name>
</gene>
<sequence length="130" mass="14612">MVNTVLAVQASICFSLEWSIYISILSLGSSFFTLIWVCFSVKVPARLMGSVKNQAETHTAESKSAPSWTSLRQGSKSEKGWFVANNNNAIINNKWISVSFFTDAPIDEHGDCFKENLQKVIDRLDDWDCK</sequence>
<dbReference type="GeneID" id="111301076"/>
<reference evidence="3" key="1">
    <citation type="submission" date="2025-08" db="UniProtKB">
        <authorList>
            <consortium name="RefSeq"/>
        </authorList>
    </citation>
    <scope>IDENTIFICATION</scope>
    <source>
        <tissue evidence="3">Fruit stalk</tissue>
    </source>
</reference>
<keyword evidence="1" id="KW-0472">Membrane</keyword>
<keyword evidence="1" id="KW-0812">Transmembrane</keyword>
<dbReference type="KEGG" id="dzi:111301076"/>
<organism evidence="2 3">
    <name type="scientific">Durio zibethinus</name>
    <name type="common">Durian</name>
    <dbReference type="NCBI Taxonomy" id="66656"/>
    <lineage>
        <taxon>Eukaryota</taxon>
        <taxon>Viridiplantae</taxon>
        <taxon>Streptophyta</taxon>
        <taxon>Embryophyta</taxon>
        <taxon>Tracheophyta</taxon>
        <taxon>Spermatophyta</taxon>
        <taxon>Magnoliopsida</taxon>
        <taxon>eudicotyledons</taxon>
        <taxon>Gunneridae</taxon>
        <taxon>Pentapetalae</taxon>
        <taxon>rosids</taxon>
        <taxon>malvids</taxon>
        <taxon>Malvales</taxon>
        <taxon>Malvaceae</taxon>
        <taxon>Helicteroideae</taxon>
        <taxon>Durio</taxon>
    </lineage>
</organism>
<keyword evidence="2" id="KW-1185">Reference proteome</keyword>
<keyword evidence="1" id="KW-1133">Transmembrane helix</keyword>
<accession>A0A6P5ZHV2</accession>
<protein>
    <submittedName>
        <fullName evidence="3">Uncharacterized protein LOC111301076</fullName>
    </submittedName>
</protein>
<evidence type="ECO:0000313" key="2">
    <source>
        <dbReference type="Proteomes" id="UP000515121"/>
    </source>
</evidence>
<name>A0A6P5ZHV2_DURZI</name>
<dbReference type="Proteomes" id="UP000515121">
    <property type="component" value="Unplaced"/>
</dbReference>